<gene>
    <name evidence="6" type="ORF">ILUMI_24261</name>
</gene>
<dbReference type="PANTHER" id="PTHR43464:SF19">
    <property type="entry name" value="UBIQUINONE BIOSYNTHESIS O-METHYLTRANSFERASE, MITOCHONDRIAL"/>
    <property type="match status" value="1"/>
</dbReference>
<dbReference type="NCBIfam" id="TIGR01983">
    <property type="entry name" value="UbiG"/>
    <property type="match status" value="1"/>
</dbReference>
<accession>A0A8K0CCX6</accession>
<dbReference type="InterPro" id="IPR010233">
    <property type="entry name" value="UbiG_MeTrfase"/>
</dbReference>
<keyword evidence="2" id="KW-0808">Transferase</keyword>
<dbReference type="GO" id="GO:0032259">
    <property type="term" value="P:methylation"/>
    <property type="evidence" value="ECO:0007669"/>
    <property type="project" value="UniProtKB-KW"/>
</dbReference>
<dbReference type="GO" id="GO:0010420">
    <property type="term" value="F:polyprenyldihydroxybenzoate methyltransferase activity"/>
    <property type="evidence" value="ECO:0007669"/>
    <property type="project" value="InterPro"/>
</dbReference>
<evidence type="ECO:0008006" key="8">
    <source>
        <dbReference type="Google" id="ProtNLM"/>
    </source>
</evidence>
<dbReference type="SUPFAM" id="SSF53335">
    <property type="entry name" value="S-adenosyl-L-methionine-dependent methyltransferases"/>
    <property type="match status" value="1"/>
</dbReference>
<keyword evidence="4" id="KW-0949">S-adenosyl-L-methionine</keyword>
<dbReference type="PANTHER" id="PTHR43464">
    <property type="entry name" value="METHYLTRANSFERASE"/>
    <property type="match status" value="1"/>
</dbReference>
<keyword evidence="7" id="KW-1185">Reference proteome</keyword>
<dbReference type="CDD" id="cd02440">
    <property type="entry name" value="AdoMet_MTases"/>
    <property type="match status" value="1"/>
</dbReference>
<organism evidence="6 7">
    <name type="scientific">Ignelater luminosus</name>
    <name type="common">Cucubano</name>
    <name type="synonym">Pyrophorus luminosus</name>
    <dbReference type="NCBI Taxonomy" id="2038154"/>
    <lineage>
        <taxon>Eukaryota</taxon>
        <taxon>Metazoa</taxon>
        <taxon>Ecdysozoa</taxon>
        <taxon>Arthropoda</taxon>
        <taxon>Hexapoda</taxon>
        <taxon>Insecta</taxon>
        <taxon>Pterygota</taxon>
        <taxon>Neoptera</taxon>
        <taxon>Endopterygota</taxon>
        <taxon>Coleoptera</taxon>
        <taxon>Polyphaga</taxon>
        <taxon>Elateriformia</taxon>
        <taxon>Elateroidea</taxon>
        <taxon>Elateridae</taxon>
        <taxon>Agrypninae</taxon>
        <taxon>Pyrophorini</taxon>
        <taxon>Ignelater</taxon>
    </lineage>
</organism>
<keyword evidence="3" id="KW-0831">Ubiquinone biosynthesis</keyword>
<proteinExistence type="predicted"/>
<keyword evidence="5" id="KW-0472">Membrane</keyword>
<dbReference type="OrthoDB" id="6815431at2759"/>
<dbReference type="GO" id="GO:0061542">
    <property type="term" value="F:3-demethylubiquinol 3-O-methyltransferase activity"/>
    <property type="evidence" value="ECO:0007669"/>
    <property type="project" value="InterPro"/>
</dbReference>
<comment type="caution">
    <text evidence="6">The sequence shown here is derived from an EMBL/GenBank/DDBJ whole genome shotgun (WGS) entry which is preliminary data.</text>
</comment>
<protein>
    <recommendedName>
        <fullName evidence="8">3-demethylubiquinol 3-O-methyltransferase</fullName>
    </recommendedName>
</protein>
<evidence type="ECO:0000256" key="3">
    <source>
        <dbReference type="ARBA" id="ARBA00022688"/>
    </source>
</evidence>
<dbReference type="Pfam" id="PF13489">
    <property type="entry name" value="Methyltransf_23"/>
    <property type="match status" value="1"/>
</dbReference>
<evidence type="ECO:0000313" key="7">
    <source>
        <dbReference type="Proteomes" id="UP000801492"/>
    </source>
</evidence>
<dbReference type="Gene3D" id="3.40.50.150">
    <property type="entry name" value="Vaccinia Virus protein VP39"/>
    <property type="match status" value="1"/>
</dbReference>
<dbReference type="InterPro" id="IPR029063">
    <property type="entry name" value="SAM-dependent_MTases_sf"/>
</dbReference>
<keyword evidence="5" id="KW-1133">Transmembrane helix</keyword>
<dbReference type="EMBL" id="VTPC01090684">
    <property type="protein sequence ID" value="KAF2881917.1"/>
    <property type="molecule type" value="Genomic_DNA"/>
</dbReference>
<evidence type="ECO:0000256" key="1">
    <source>
        <dbReference type="ARBA" id="ARBA00022603"/>
    </source>
</evidence>
<evidence type="ECO:0000256" key="5">
    <source>
        <dbReference type="SAM" id="Phobius"/>
    </source>
</evidence>
<reference evidence="6" key="1">
    <citation type="submission" date="2019-08" db="EMBL/GenBank/DDBJ databases">
        <title>The genome of the North American firefly Photinus pyralis.</title>
        <authorList>
            <consortium name="Photinus pyralis genome working group"/>
            <person name="Fallon T.R."/>
            <person name="Sander Lower S.E."/>
            <person name="Weng J.-K."/>
        </authorList>
    </citation>
    <scope>NUCLEOTIDE SEQUENCE</scope>
    <source>
        <strain evidence="6">TRF0915ILg1</strain>
        <tissue evidence="6">Whole body</tissue>
    </source>
</reference>
<sequence>MSSLQHDASTTVNAQEIAQFKHSSTSWWDKEGYAKLLHTLNPLRVPWIVDGIVEAGLVSKDRIGSSKSLEGLKILDVGCGAGILSEALAEFGCTVVGLDPCADMIHEAKKHMALNPSLTNITYINETVEQHAEKHMEEYDAVVASKVIEHVDQPDLFLDMCCRCLKPGAPIYVTTFNKTWTSWFFRFIRQFLSGHSHHHHEANPWYKFICPEDVQKSLEKYNCVTKHVRGMYYNLLTYTWYWSYFHLISYALYAVKDKK</sequence>
<evidence type="ECO:0000313" key="6">
    <source>
        <dbReference type="EMBL" id="KAF2881917.1"/>
    </source>
</evidence>
<name>A0A8K0CCX6_IGNLU</name>
<keyword evidence="5" id="KW-0812">Transmembrane</keyword>
<evidence type="ECO:0000256" key="2">
    <source>
        <dbReference type="ARBA" id="ARBA00022679"/>
    </source>
</evidence>
<dbReference type="AlphaFoldDB" id="A0A8K0CCX6"/>
<feature type="transmembrane region" description="Helical" evidence="5">
    <location>
        <begin position="231"/>
        <end position="255"/>
    </location>
</feature>
<evidence type="ECO:0000256" key="4">
    <source>
        <dbReference type="ARBA" id="ARBA00022691"/>
    </source>
</evidence>
<dbReference type="GO" id="GO:0005739">
    <property type="term" value="C:mitochondrion"/>
    <property type="evidence" value="ECO:0007669"/>
    <property type="project" value="TreeGrafter"/>
</dbReference>
<dbReference type="Proteomes" id="UP000801492">
    <property type="component" value="Unassembled WGS sequence"/>
</dbReference>
<keyword evidence="1" id="KW-0489">Methyltransferase</keyword>